<accession>A0ACA9SCL1</accession>
<protein>
    <submittedName>
        <fullName evidence="1">595_t:CDS:1</fullName>
    </submittedName>
</protein>
<evidence type="ECO:0000313" key="1">
    <source>
        <dbReference type="EMBL" id="CAG8835374.1"/>
    </source>
</evidence>
<keyword evidence="2" id="KW-1185">Reference proteome</keyword>
<gene>
    <name evidence="1" type="ORF">RPERSI_LOCUS29523</name>
</gene>
<organism evidence="1 2">
    <name type="scientific">Racocetra persica</name>
    <dbReference type="NCBI Taxonomy" id="160502"/>
    <lineage>
        <taxon>Eukaryota</taxon>
        <taxon>Fungi</taxon>
        <taxon>Fungi incertae sedis</taxon>
        <taxon>Mucoromycota</taxon>
        <taxon>Glomeromycotina</taxon>
        <taxon>Glomeromycetes</taxon>
        <taxon>Diversisporales</taxon>
        <taxon>Gigasporaceae</taxon>
        <taxon>Racocetra</taxon>
    </lineage>
</organism>
<reference evidence="1" key="1">
    <citation type="submission" date="2021-06" db="EMBL/GenBank/DDBJ databases">
        <authorList>
            <person name="Kallberg Y."/>
            <person name="Tangrot J."/>
            <person name="Rosling A."/>
        </authorList>
    </citation>
    <scope>NUCLEOTIDE SEQUENCE</scope>
    <source>
        <strain evidence="1">MA461A</strain>
    </source>
</reference>
<sequence>AEVYRNVLNDYLKQFITLRKHWNQIESIILKKFSNQCNKATILFNNLIKENVKEDEYKADLNKLKKITIEYSQEINNFLKTEWVNKLNPNMFQMAVINLAIDNYNKETLFLYVNFIDMNNNKGKLSQTYQQLINKIDNWGKIRKDNNCGGVFGDAAFGNGNCSGVFVD</sequence>
<evidence type="ECO:0000313" key="2">
    <source>
        <dbReference type="Proteomes" id="UP000789920"/>
    </source>
</evidence>
<dbReference type="Proteomes" id="UP000789920">
    <property type="component" value="Unassembled WGS sequence"/>
</dbReference>
<feature type="non-terminal residue" evidence="1">
    <location>
        <position position="1"/>
    </location>
</feature>
<name>A0ACA9SCL1_9GLOM</name>
<comment type="caution">
    <text evidence="1">The sequence shown here is derived from an EMBL/GenBank/DDBJ whole genome shotgun (WGS) entry which is preliminary data.</text>
</comment>
<dbReference type="EMBL" id="CAJVQC010111722">
    <property type="protein sequence ID" value="CAG8835374.1"/>
    <property type="molecule type" value="Genomic_DNA"/>
</dbReference>
<proteinExistence type="predicted"/>
<feature type="non-terminal residue" evidence="1">
    <location>
        <position position="168"/>
    </location>
</feature>